<evidence type="ECO:0000256" key="8">
    <source>
        <dbReference type="SAM" id="Phobius"/>
    </source>
</evidence>
<evidence type="ECO:0000313" key="9">
    <source>
        <dbReference type="EMBL" id="EFU74216.1"/>
    </source>
</evidence>
<name>E6LF43_ENTI1</name>
<dbReference type="EMBL" id="AEPV01000035">
    <property type="protein sequence ID" value="EFU74216.1"/>
    <property type="molecule type" value="Genomic_DNA"/>
</dbReference>
<proteinExistence type="inferred from homology"/>
<evidence type="ECO:0000256" key="5">
    <source>
        <dbReference type="ARBA" id="ARBA00022692"/>
    </source>
</evidence>
<feature type="transmembrane region" description="Helical" evidence="8">
    <location>
        <begin position="21"/>
        <end position="50"/>
    </location>
</feature>
<evidence type="ECO:0000256" key="2">
    <source>
        <dbReference type="ARBA" id="ARBA00010735"/>
    </source>
</evidence>
<keyword evidence="4" id="KW-1003">Cell membrane</keyword>
<keyword evidence="5 8" id="KW-0812">Transmembrane</keyword>
<dbReference type="InterPro" id="IPR011606">
    <property type="entry name" value="Brnchd-chn_aa_trnsp_permease"/>
</dbReference>
<comment type="similarity">
    <text evidence="2">Belongs to the AzlC family.</text>
</comment>
<reference evidence="9 10" key="1">
    <citation type="submission" date="2010-12" db="EMBL/GenBank/DDBJ databases">
        <authorList>
            <person name="Muzny D."/>
            <person name="Qin X."/>
            <person name="Deng J."/>
            <person name="Jiang H."/>
            <person name="Liu Y."/>
            <person name="Qu J."/>
            <person name="Song X.-Z."/>
            <person name="Zhang L."/>
            <person name="Thornton R."/>
            <person name="Coyle M."/>
            <person name="Francisco L."/>
            <person name="Jackson L."/>
            <person name="Javaid M."/>
            <person name="Korchina V."/>
            <person name="Kovar C."/>
            <person name="Mata R."/>
            <person name="Mathew T."/>
            <person name="Ngo R."/>
            <person name="Nguyen L."/>
            <person name="Nguyen N."/>
            <person name="Okwuonu G."/>
            <person name="Ongeri F."/>
            <person name="Pham C."/>
            <person name="Simmons D."/>
            <person name="Wilczek-Boney K."/>
            <person name="Hale W."/>
            <person name="Jakkamsetti A."/>
            <person name="Pham P."/>
            <person name="Ruth R."/>
            <person name="San Lucas F."/>
            <person name="Warren J."/>
            <person name="Zhang J."/>
            <person name="Zhao Z."/>
            <person name="Zhou C."/>
            <person name="Zhu D."/>
            <person name="Lee S."/>
            <person name="Bess C."/>
            <person name="Blankenburg K."/>
            <person name="Forbes L."/>
            <person name="Fu Q."/>
            <person name="Gubbala S."/>
            <person name="Hirani K."/>
            <person name="Jayaseelan J.C."/>
            <person name="Lara F."/>
            <person name="Munidasa M."/>
            <person name="Palculict T."/>
            <person name="Patil S."/>
            <person name="Pu L.-L."/>
            <person name="Saada N."/>
            <person name="Tang L."/>
            <person name="Weissenberger G."/>
            <person name="Zhu Y."/>
            <person name="Hemphill L."/>
            <person name="Shang Y."/>
            <person name="Youmans B."/>
            <person name="Ayvaz T."/>
            <person name="Ross M."/>
            <person name="Santibanez J."/>
            <person name="Aqrawi P."/>
            <person name="Gross S."/>
            <person name="Joshi V."/>
            <person name="Fowler G."/>
            <person name="Nazareth L."/>
            <person name="Reid J."/>
            <person name="Worley K."/>
            <person name="Petrosino J."/>
            <person name="Highlander S."/>
            <person name="Gibbs R."/>
        </authorList>
    </citation>
    <scope>NUCLEOTIDE SEQUENCE [LARGE SCALE GENOMIC DNA]</scope>
    <source>
        <strain evidence="10">DSM 15952 / CCUG 50447 / LMG 22039 / TP 1.5</strain>
    </source>
</reference>
<dbReference type="GO" id="GO:1903785">
    <property type="term" value="P:L-valine transmembrane transport"/>
    <property type="evidence" value="ECO:0007669"/>
    <property type="project" value="TreeGrafter"/>
</dbReference>
<evidence type="ECO:0000256" key="3">
    <source>
        <dbReference type="ARBA" id="ARBA00022448"/>
    </source>
</evidence>
<dbReference type="PANTHER" id="PTHR34979">
    <property type="entry name" value="INNER MEMBRANE PROTEIN YGAZ"/>
    <property type="match status" value="1"/>
</dbReference>
<dbReference type="RefSeq" id="WP_007207976.1">
    <property type="nucleotide sequence ID" value="NZ_GL622241.1"/>
</dbReference>
<dbReference type="Proteomes" id="UP000010296">
    <property type="component" value="Unassembled WGS sequence"/>
</dbReference>
<comment type="caution">
    <text evidence="9">The sequence shown here is derived from an EMBL/GenBank/DDBJ whole genome shotgun (WGS) entry which is preliminary data.</text>
</comment>
<comment type="subcellular location">
    <subcellularLocation>
        <location evidence="1">Cell membrane</location>
        <topology evidence="1">Multi-pass membrane protein</topology>
    </subcellularLocation>
</comment>
<feature type="transmembrane region" description="Helical" evidence="8">
    <location>
        <begin position="56"/>
        <end position="78"/>
    </location>
</feature>
<dbReference type="GO" id="GO:0005886">
    <property type="term" value="C:plasma membrane"/>
    <property type="evidence" value="ECO:0007669"/>
    <property type="project" value="UniProtKB-SubCell"/>
</dbReference>
<keyword evidence="10" id="KW-1185">Reference proteome</keyword>
<accession>E6LF43</accession>
<evidence type="ECO:0000256" key="1">
    <source>
        <dbReference type="ARBA" id="ARBA00004651"/>
    </source>
</evidence>
<gene>
    <name evidence="9" type="primary">azlC</name>
    <name evidence="9" type="ORF">HMPREF9088_0957</name>
</gene>
<dbReference type="PATRIC" id="fig|888064.11.peg.2233"/>
<keyword evidence="6 8" id="KW-1133">Transmembrane helix</keyword>
<protein>
    <submittedName>
        <fullName evidence="9">Putative azaleucine resistance protein AzlC</fullName>
    </submittedName>
</protein>
<evidence type="ECO:0000256" key="6">
    <source>
        <dbReference type="ARBA" id="ARBA00022989"/>
    </source>
</evidence>
<keyword evidence="7 8" id="KW-0472">Membrane</keyword>
<keyword evidence="3" id="KW-0813">Transport</keyword>
<dbReference type="PANTHER" id="PTHR34979:SF1">
    <property type="entry name" value="INNER MEMBRANE PROTEIN YGAZ"/>
    <property type="match status" value="1"/>
</dbReference>
<sequence>MNTQLTAKAAVKDTFPTMLGYIGIGIAFGVVGKAAGFSTLIIFLMSFIIYAGSAQFITVSLLAISTPILSIVLATFLVNARMILMSMTVAPFFKQESLLKNILIGTFLTDESFALGMNKQIATDHQLSFAWFNTANILSYGTWVGSTLVGALIGAFIPNPESLGLDFAIVAMFIGLLYLQVATNRQLSLALQLSLIGLTFLGIYFGMIIIPHSLLVLVITLIVCGIGVVIKHAFN</sequence>
<evidence type="ECO:0000313" key="10">
    <source>
        <dbReference type="Proteomes" id="UP000010296"/>
    </source>
</evidence>
<evidence type="ECO:0000256" key="4">
    <source>
        <dbReference type="ARBA" id="ARBA00022475"/>
    </source>
</evidence>
<dbReference type="eggNOG" id="COG1296">
    <property type="taxonomic scope" value="Bacteria"/>
</dbReference>
<dbReference type="OrthoDB" id="3177005at2"/>
<dbReference type="Pfam" id="PF03591">
    <property type="entry name" value="AzlC"/>
    <property type="match status" value="1"/>
</dbReference>
<feature type="transmembrane region" description="Helical" evidence="8">
    <location>
        <begin position="214"/>
        <end position="234"/>
    </location>
</feature>
<evidence type="ECO:0000256" key="7">
    <source>
        <dbReference type="ARBA" id="ARBA00023136"/>
    </source>
</evidence>
<feature type="transmembrane region" description="Helical" evidence="8">
    <location>
        <begin position="137"/>
        <end position="156"/>
    </location>
</feature>
<dbReference type="HOGENOM" id="CLU_065777_3_0_9"/>
<dbReference type="AlphaFoldDB" id="E6LF43"/>
<dbReference type="GeneID" id="302706034"/>
<feature type="transmembrane region" description="Helical" evidence="8">
    <location>
        <begin position="187"/>
        <end position="207"/>
    </location>
</feature>
<dbReference type="STRING" id="888064.HMPREF9088_0957"/>
<organism evidence="9 10">
    <name type="scientific">Enterococcus italicus (strain DSM 15952 / CCUG 50447 / LMG 22039 / TP 1.5)</name>
    <dbReference type="NCBI Taxonomy" id="888064"/>
    <lineage>
        <taxon>Bacteria</taxon>
        <taxon>Bacillati</taxon>
        <taxon>Bacillota</taxon>
        <taxon>Bacilli</taxon>
        <taxon>Lactobacillales</taxon>
        <taxon>Enterococcaceae</taxon>
        <taxon>Enterococcus</taxon>
    </lineage>
</organism>
<feature type="transmembrane region" description="Helical" evidence="8">
    <location>
        <begin position="163"/>
        <end position="181"/>
    </location>
</feature>